<evidence type="ECO:0000313" key="3">
    <source>
        <dbReference type="Proteomes" id="UP000292958"/>
    </source>
</evidence>
<sequence>MAEQDLQLTVPDGTVDAVLITPEDGKPLPGILFIPDIWSLRDTMREMARRLAGEGYTVLMPNPFYRTSRPPVFQFPREGADPASISKRIGELIAPLTPEALAKDLAVYLDTLTSQATTAKGKIGAVGFCIGGGIALRAAALRPELVAAAASFHGGGLYRANDPASPHLVLPTVKARLYFGHATDDKSMDADTIAELTKALKQWSGRFESEIYEGAHHGWTVPDAPAYNQPQAERAYAKLTELFREALA</sequence>
<dbReference type="GO" id="GO:0016787">
    <property type="term" value="F:hydrolase activity"/>
    <property type="evidence" value="ECO:0007669"/>
    <property type="project" value="InterPro"/>
</dbReference>
<dbReference type="InterPro" id="IPR051049">
    <property type="entry name" value="Dienelactone_hydrolase-like"/>
</dbReference>
<dbReference type="AlphaFoldDB" id="A0A4Q7YS65"/>
<keyword evidence="3" id="KW-1185">Reference proteome</keyword>
<dbReference type="EMBL" id="SHKW01000001">
    <property type="protein sequence ID" value="RZU39729.1"/>
    <property type="molecule type" value="Genomic_DNA"/>
</dbReference>
<evidence type="ECO:0000259" key="1">
    <source>
        <dbReference type="Pfam" id="PF01738"/>
    </source>
</evidence>
<dbReference type="PANTHER" id="PTHR46623">
    <property type="entry name" value="CARBOXYMETHYLENEBUTENOLIDASE-RELATED"/>
    <property type="match status" value="1"/>
</dbReference>
<reference evidence="2 3" key="1">
    <citation type="submission" date="2019-02" db="EMBL/GenBank/DDBJ databases">
        <title>Genomic Encyclopedia of Archaeal and Bacterial Type Strains, Phase II (KMG-II): from individual species to whole genera.</title>
        <authorList>
            <person name="Goeker M."/>
        </authorList>
    </citation>
    <scope>NUCLEOTIDE SEQUENCE [LARGE SCALE GENOMIC DNA]</scope>
    <source>
        <strain evidence="2 3">DSM 18101</strain>
    </source>
</reference>
<dbReference type="Gene3D" id="3.40.50.1820">
    <property type="entry name" value="alpha/beta hydrolase"/>
    <property type="match status" value="1"/>
</dbReference>
<evidence type="ECO:0000313" key="2">
    <source>
        <dbReference type="EMBL" id="RZU39729.1"/>
    </source>
</evidence>
<feature type="domain" description="Dienelactone hydrolase" evidence="1">
    <location>
        <begin position="15"/>
        <end position="246"/>
    </location>
</feature>
<dbReference type="PANTHER" id="PTHR46623:SF10">
    <property type="entry name" value="CARBOXYMETHYLENEBUTENOLIDASE HOMOLOG"/>
    <property type="match status" value="1"/>
</dbReference>
<proteinExistence type="predicted"/>
<dbReference type="InterPro" id="IPR002925">
    <property type="entry name" value="Dienelactn_hydro"/>
</dbReference>
<organism evidence="2 3">
    <name type="scientific">Edaphobacter modestus</name>
    <dbReference type="NCBI Taxonomy" id="388466"/>
    <lineage>
        <taxon>Bacteria</taxon>
        <taxon>Pseudomonadati</taxon>
        <taxon>Acidobacteriota</taxon>
        <taxon>Terriglobia</taxon>
        <taxon>Terriglobales</taxon>
        <taxon>Acidobacteriaceae</taxon>
        <taxon>Edaphobacter</taxon>
    </lineage>
</organism>
<dbReference type="SUPFAM" id="SSF53474">
    <property type="entry name" value="alpha/beta-Hydrolases"/>
    <property type="match status" value="1"/>
</dbReference>
<dbReference type="Proteomes" id="UP000292958">
    <property type="component" value="Unassembled WGS sequence"/>
</dbReference>
<accession>A0A4Q7YS65</accession>
<dbReference type="RefSeq" id="WP_165419930.1">
    <property type="nucleotide sequence ID" value="NZ_SHKW01000001.1"/>
</dbReference>
<comment type="caution">
    <text evidence="2">The sequence shown here is derived from an EMBL/GenBank/DDBJ whole genome shotgun (WGS) entry which is preliminary data.</text>
</comment>
<gene>
    <name evidence="2" type="ORF">BDD14_1122</name>
</gene>
<protein>
    <submittedName>
        <fullName evidence="2">Carboxymethylenebutenolidase</fullName>
    </submittedName>
</protein>
<dbReference type="InterPro" id="IPR029058">
    <property type="entry name" value="AB_hydrolase_fold"/>
</dbReference>
<name>A0A4Q7YS65_9BACT</name>
<dbReference type="Pfam" id="PF01738">
    <property type="entry name" value="DLH"/>
    <property type="match status" value="1"/>
</dbReference>